<keyword evidence="2" id="KW-0378">Hydrolase</keyword>
<dbReference type="EMBL" id="CP025543">
    <property type="protein sequence ID" value="AUM62359.1"/>
    <property type="molecule type" value="Genomic_DNA"/>
</dbReference>
<dbReference type="AlphaFoldDB" id="A0A2K9LTE9"/>
<dbReference type="RefSeq" id="WP_101780411.1">
    <property type="nucleotide sequence ID" value="NZ_CP025543.1"/>
</dbReference>
<feature type="binding site" evidence="1">
    <location>
        <position position="181"/>
    </location>
    <ligand>
        <name>Zn(2+)</name>
        <dbReference type="ChEBI" id="CHEBI:29105"/>
    </ligand>
</feature>
<dbReference type="InterPro" id="IPR005019">
    <property type="entry name" value="Adenine_glyco"/>
</dbReference>
<dbReference type="Proteomes" id="UP000234790">
    <property type="component" value="Chromosome"/>
</dbReference>
<dbReference type="InterPro" id="IPR052891">
    <property type="entry name" value="DNA-3mA_glycosylase"/>
</dbReference>
<accession>A0A2K9LTE9</accession>
<dbReference type="Pfam" id="PF03352">
    <property type="entry name" value="Adenine_glyco"/>
    <property type="match status" value="1"/>
</dbReference>
<feature type="binding site" evidence="1">
    <location>
        <position position="19"/>
    </location>
    <ligand>
        <name>Zn(2+)</name>
        <dbReference type="ChEBI" id="CHEBI:29105"/>
    </ligand>
</feature>
<organism evidence="2 3">
    <name type="scientific">Spiroplasma monobiae MQ-1</name>
    <dbReference type="NCBI Taxonomy" id="1336748"/>
    <lineage>
        <taxon>Bacteria</taxon>
        <taxon>Bacillati</taxon>
        <taxon>Mycoplasmatota</taxon>
        <taxon>Mollicutes</taxon>
        <taxon>Entomoplasmatales</taxon>
        <taxon>Spiroplasmataceae</taxon>
        <taxon>Spiroplasma</taxon>
    </lineage>
</organism>
<sequence>MKKIRCDWKSNNEKLLDYHDNEWAKITHDDRLIFEILILETMQAGLSWLTILLKRENYRKALDNFDYEKMANYDLKKENELMQNDGIIRNKLKIESFSKNAKSFIEVRNEFKSFDKYIWSFVDNKQIVNKVDKMSDINSKTNLSILISKDLKKRGFKFLGPVTVYSFLQATGIINDHLNECFAKYL</sequence>
<keyword evidence="3" id="KW-1185">Reference proteome</keyword>
<dbReference type="GO" id="GO:0046872">
    <property type="term" value="F:metal ion binding"/>
    <property type="evidence" value="ECO:0007669"/>
    <property type="project" value="UniProtKB-KW"/>
</dbReference>
<feature type="binding site" evidence="1">
    <location>
        <position position="177"/>
    </location>
    <ligand>
        <name>Zn(2+)</name>
        <dbReference type="ChEBI" id="CHEBI:29105"/>
    </ligand>
</feature>
<dbReference type="PANTHER" id="PTHR30037:SF4">
    <property type="entry name" value="DNA-3-METHYLADENINE GLYCOSYLASE I"/>
    <property type="match status" value="1"/>
</dbReference>
<evidence type="ECO:0000256" key="1">
    <source>
        <dbReference type="PIRSR" id="PIRSR605019-1"/>
    </source>
</evidence>
<dbReference type="Gene3D" id="1.10.340.30">
    <property type="entry name" value="Hypothetical protein, domain 2"/>
    <property type="match status" value="1"/>
</dbReference>
<dbReference type="InterPro" id="IPR011257">
    <property type="entry name" value="DNA_glycosylase"/>
</dbReference>
<protein>
    <submittedName>
        <fullName evidence="2">DNA-3-methyladenine glycosidase I</fullName>
    </submittedName>
</protein>
<dbReference type="GO" id="GO:0006284">
    <property type="term" value="P:base-excision repair"/>
    <property type="evidence" value="ECO:0007669"/>
    <property type="project" value="InterPro"/>
</dbReference>
<name>A0A2K9LTE9_SPISQ</name>
<proteinExistence type="predicted"/>
<dbReference type="KEGG" id="smoo:SMONO_v1c01060"/>
<keyword evidence="1" id="KW-0862">Zinc</keyword>
<dbReference type="SUPFAM" id="SSF48150">
    <property type="entry name" value="DNA-glycosylase"/>
    <property type="match status" value="1"/>
</dbReference>
<dbReference type="PANTHER" id="PTHR30037">
    <property type="entry name" value="DNA-3-METHYLADENINE GLYCOSYLASE 1"/>
    <property type="match status" value="1"/>
</dbReference>
<feature type="binding site" evidence="1">
    <location>
        <position position="6"/>
    </location>
    <ligand>
        <name>Zn(2+)</name>
        <dbReference type="ChEBI" id="CHEBI:29105"/>
    </ligand>
</feature>
<evidence type="ECO:0000313" key="2">
    <source>
        <dbReference type="EMBL" id="AUM62359.1"/>
    </source>
</evidence>
<gene>
    <name evidence="2" type="primary">tag</name>
    <name evidence="2" type="ORF">SMONO_v1c01060</name>
</gene>
<keyword evidence="1" id="KW-0479">Metal-binding</keyword>
<dbReference type="OrthoDB" id="9807664at2"/>
<reference evidence="2 3" key="1">
    <citation type="submission" date="2017-12" db="EMBL/GenBank/DDBJ databases">
        <title>Complete genome sequence of Spiroplasma monobiae MQ-1 (ATCC 33825).</title>
        <authorList>
            <person name="Tsai Y.-M."/>
            <person name="Lo W.-S."/>
            <person name="Wu P.-S."/>
            <person name="Cho S.-T."/>
            <person name="Kuo C.-H."/>
        </authorList>
    </citation>
    <scope>NUCLEOTIDE SEQUENCE [LARGE SCALE GENOMIC DNA]</scope>
    <source>
        <strain evidence="2 3">MQ-1</strain>
    </source>
</reference>
<keyword evidence="2" id="KW-0326">Glycosidase</keyword>
<evidence type="ECO:0000313" key="3">
    <source>
        <dbReference type="Proteomes" id="UP000234790"/>
    </source>
</evidence>
<dbReference type="GO" id="GO:0008725">
    <property type="term" value="F:DNA-3-methyladenine glycosylase activity"/>
    <property type="evidence" value="ECO:0007669"/>
    <property type="project" value="InterPro"/>
</dbReference>